<keyword evidence="1" id="KW-1133">Transmembrane helix</keyword>
<keyword evidence="1" id="KW-0812">Transmembrane</keyword>
<feature type="transmembrane region" description="Helical" evidence="1">
    <location>
        <begin position="73"/>
        <end position="93"/>
    </location>
</feature>
<reference evidence="2 3" key="1">
    <citation type="submission" date="2018-04" db="EMBL/GenBank/DDBJ databases">
        <authorList>
            <person name="Huttner S."/>
            <person name="Dainat J."/>
        </authorList>
    </citation>
    <scope>NUCLEOTIDE SEQUENCE [LARGE SCALE GENOMIC DNA]</scope>
</reference>
<protein>
    <submittedName>
        <fullName evidence="2">030a2135-d6bf-41b3-b0b6-b9dad91b38f4</fullName>
    </submittedName>
</protein>
<dbReference type="EMBL" id="OUUZ01000019">
    <property type="protein sequence ID" value="SPQ27644.1"/>
    <property type="molecule type" value="Genomic_DNA"/>
</dbReference>
<feature type="transmembrane region" description="Helical" evidence="1">
    <location>
        <begin position="105"/>
        <end position="130"/>
    </location>
</feature>
<sequence length="232" mass="25832">MASSRSLLLPIGLVLSLLFIDAAISLSLVSSMVAFLHTYGGGPFPIEGPFESTFLLAGEPAHLVVNQGHTTNGANGTVLVLVGFGGCIALWLERRSRRKYDRSSPAFYVWALIVFLSCLLTLTALIYTFVETSKTGSQEIDYSVARATPAPAHYPNDRWTPENWYAAVLELPLVSDDDRRVIQHNLTLMRGWRWNLIPMFLLGFALLSLVVLELLRLRRRSTQKVPMEEVLA</sequence>
<dbReference type="AlphaFoldDB" id="A0A3S4BBX0"/>
<name>A0A3S4BBX0_9PEZI</name>
<evidence type="ECO:0000313" key="2">
    <source>
        <dbReference type="EMBL" id="SPQ27644.1"/>
    </source>
</evidence>
<gene>
    <name evidence="2" type="ORF">TT172_LOCUS10063</name>
</gene>
<organism evidence="2 3">
    <name type="scientific">Thermothielavioides terrestris</name>
    <dbReference type="NCBI Taxonomy" id="2587410"/>
    <lineage>
        <taxon>Eukaryota</taxon>
        <taxon>Fungi</taxon>
        <taxon>Dikarya</taxon>
        <taxon>Ascomycota</taxon>
        <taxon>Pezizomycotina</taxon>
        <taxon>Sordariomycetes</taxon>
        <taxon>Sordariomycetidae</taxon>
        <taxon>Sordariales</taxon>
        <taxon>Chaetomiaceae</taxon>
        <taxon>Thermothielavioides</taxon>
    </lineage>
</organism>
<proteinExistence type="predicted"/>
<feature type="transmembrane region" description="Helical" evidence="1">
    <location>
        <begin position="196"/>
        <end position="215"/>
    </location>
</feature>
<accession>A0A3S4BBX0</accession>
<dbReference type="Proteomes" id="UP000289323">
    <property type="component" value="Unassembled WGS sequence"/>
</dbReference>
<keyword evidence="1" id="KW-0472">Membrane</keyword>
<evidence type="ECO:0000256" key="1">
    <source>
        <dbReference type="SAM" id="Phobius"/>
    </source>
</evidence>
<evidence type="ECO:0000313" key="3">
    <source>
        <dbReference type="Proteomes" id="UP000289323"/>
    </source>
</evidence>